<dbReference type="Proteomes" id="UP001055811">
    <property type="component" value="Linkage Group LG03"/>
</dbReference>
<reference evidence="2" key="1">
    <citation type="journal article" date="2022" name="Mol. Ecol. Resour.">
        <title>The genomes of chicory, endive, great burdock and yacon provide insights into Asteraceae palaeo-polyploidization history and plant inulin production.</title>
        <authorList>
            <person name="Fan W."/>
            <person name="Wang S."/>
            <person name="Wang H."/>
            <person name="Wang A."/>
            <person name="Jiang F."/>
            <person name="Liu H."/>
            <person name="Zhao H."/>
            <person name="Xu D."/>
            <person name="Zhang Y."/>
        </authorList>
    </citation>
    <scope>NUCLEOTIDE SEQUENCE [LARGE SCALE GENOMIC DNA]</scope>
    <source>
        <strain evidence="2">cv. Punajuju</strain>
    </source>
</reference>
<gene>
    <name evidence="1" type="ORF">L2E82_15769</name>
</gene>
<sequence length="168" mass="19086">MSTGKRIWKQGLMDIGIVTAQQAKDWGFSGVMLEGSNASNQRAKYNNITLLQQSRRDKYCGRDVKKKQRQKTKNAQRSRRDEGDGRDAKSLNAKLQRDTTNLLIARLPTHHPSRRDQKQTRPKGNATKSSTYQRRRTDPTKSAPTTSYGPSRRDGPYGRDASPVQQQL</sequence>
<accession>A0ACB9F3P3</accession>
<proteinExistence type="predicted"/>
<evidence type="ECO:0000313" key="1">
    <source>
        <dbReference type="EMBL" id="KAI3765727.1"/>
    </source>
</evidence>
<keyword evidence="2" id="KW-1185">Reference proteome</keyword>
<protein>
    <submittedName>
        <fullName evidence="1">Uncharacterized protein</fullName>
    </submittedName>
</protein>
<organism evidence="1 2">
    <name type="scientific">Cichorium intybus</name>
    <name type="common">Chicory</name>
    <dbReference type="NCBI Taxonomy" id="13427"/>
    <lineage>
        <taxon>Eukaryota</taxon>
        <taxon>Viridiplantae</taxon>
        <taxon>Streptophyta</taxon>
        <taxon>Embryophyta</taxon>
        <taxon>Tracheophyta</taxon>
        <taxon>Spermatophyta</taxon>
        <taxon>Magnoliopsida</taxon>
        <taxon>eudicotyledons</taxon>
        <taxon>Gunneridae</taxon>
        <taxon>Pentapetalae</taxon>
        <taxon>asterids</taxon>
        <taxon>campanulids</taxon>
        <taxon>Asterales</taxon>
        <taxon>Asteraceae</taxon>
        <taxon>Cichorioideae</taxon>
        <taxon>Cichorieae</taxon>
        <taxon>Cichoriinae</taxon>
        <taxon>Cichorium</taxon>
    </lineage>
</organism>
<reference evidence="1 2" key="2">
    <citation type="journal article" date="2022" name="Mol. Ecol. Resour.">
        <title>The genomes of chicory, endive, great burdock and yacon provide insights into Asteraceae paleo-polyploidization history and plant inulin production.</title>
        <authorList>
            <person name="Fan W."/>
            <person name="Wang S."/>
            <person name="Wang H."/>
            <person name="Wang A."/>
            <person name="Jiang F."/>
            <person name="Liu H."/>
            <person name="Zhao H."/>
            <person name="Xu D."/>
            <person name="Zhang Y."/>
        </authorList>
    </citation>
    <scope>NUCLEOTIDE SEQUENCE [LARGE SCALE GENOMIC DNA]</scope>
    <source>
        <strain evidence="2">cv. Punajuju</strain>
        <tissue evidence="1">Leaves</tissue>
    </source>
</reference>
<evidence type="ECO:0000313" key="2">
    <source>
        <dbReference type="Proteomes" id="UP001055811"/>
    </source>
</evidence>
<dbReference type="EMBL" id="CM042011">
    <property type="protein sequence ID" value="KAI3765727.1"/>
    <property type="molecule type" value="Genomic_DNA"/>
</dbReference>
<name>A0ACB9F3P3_CICIN</name>
<comment type="caution">
    <text evidence="1">The sequence shown here is derived from an EMBL/GenBank/DDBJ whole genome shotgun (WGS) entry which is preliminary data.</text>
</comment>